<accession>A0A1H3Y5W4</accession>
<dbReference type="EMBL" id="FNQT01000002">
    <property type="protein sequence ID" value="SEA07045.1"/>
    <property type="molecule type" value="Genomic_DNA"/>
</dbReference>
<dbReference type="AlphaFoldDB" id="A0A1H3Y5W4"/>
<dbReference type="STRING" id="555874.SAMN04488065_1684"/>
<feature type="region of interest" description="Disordered" evidence="1">
    <location>
        <begin position="144"/>
        <end position="178"/>
    </location>
</feature>
<evidence type="ECO:0000313" key="3">
    <source>
        <dbReference type="Proteomes" id="UP000236755"/>
    </source>
</evidence>
<dbReference type="PROSITE" id="PS51257">
    <property type="entry name" value="PROKAR_LIPOPROTEIN"/>
    <property type="match status" value="1"/>
</dbReference>
<dbReference type="RefSeq" id="WP_092633866.1">
    <property type="nucleotide sequence ID" value="NZ_FNQT01000002.1"/>
</dbReference>
<proteinExistence type="predicted"/>
<dbReference type="Proteomes" id="UP000236755">
    <property type="component" value="Unassembled WGS sequence"/>
</dbReference>
<evidence type="ECO:0000313" key="2">
    <source>
        <dbReference type="EMBL" id="SEA07045.1"/>
    </source>
</evidence>
<keyword evidence="3" id="KW-1185">Reference proteome</keyword>
<organism evidence="2 3">
    <name type="scientific">Haloplanus vescus</name>
    <dbReference type="NCBI Taxonomy" id="555874"/>
    <lineage>
        <taxon>Archaea</taxon>
        <taxon>Methanobacteriati</taxon>
        <taxon>Methanobacteriota</taxon>
        <taxon>Stenosarchaea group</taxon>
        <taxon>Halobacteria</taxon>
        <taxon>Halobacteriales</taxon>
        <taxon>Haloferacaceae</taxon>
        <taxon>Haloplanus</taxon>
    </lineage>
</organism>
<feature type="region of interest" description="Disordered" evidence="1">
    <location>
        <begin position="34"/>
        <end position="67"/>
    </location>
</feature>
<protein>
    <submittedName>
        <fullName evidence="2">Uncharacterized protein</fullName>
    </submittedName>
</protein>
<dbReference type="OrthoDB" id="307967at2157"/>
<gene>
    <name evidence="2" type="ORF">SAMN04488065_1684</name>
</gene>
<sequence length="193" mass="21842">MGEDRVARRALLGVGVGALASLAGCSGLFIEETATPTRGTGTPTATATARPTTRRTETPRATPTERPLRVPSENIEVENRAFVFELSQLEKFATIVYRFDVENTSGRTISDVEFRLRVRYEHEDYSRIVATSYPRFWFDSDDDDDDDGRDGLPADETERVRGTVRFERDGQAQESTDPERFSLELTVRRIRFL</sequence>
<reference evidence="2 3" key="1">
    <citation type="submission" date="2016-10" db="EMBL/GenBank/DDBJ databases">
        <authorList>
            <person name="de Groot N.N."/>
        </authorList>
    </citation>
    <scope>NUCLEOTIDE SEQUENCE [LARGE SCALE GENOMIC DNA]</scope>
    <source>
        <strain evidence="2 3">CGMCC 1.8712</strain>
    </source>
</reference>
<feature type="compositionally biased region" description="Low complexity" evidence="1">
    <location>
        <begin position="34"/>
        <end position="51"/>
    </location>
</feature>
<name>A0A1H3Y5W4_9EURY</name>
<evidence type="ECO:0000256" key="1">
    <source>
        <dbReference type="SAM" id="MobiDB-lite"/>
    </source>
</evidence>
<feature type="compositionally biased region" description="Basic and acidic residues" evidence="1">
    <location>
        <begin position="149"/>
        <end position="178"/>
    </location>
</feature>